<dbReference type="RefSeq" id="WP_001677891.1">
    <property type="nucleotide sequence ID" value="NZ_KE701775.1"/>
</dbReference>
<proteinExistence type="predicted"/>
<dbReference type="EMBL" id="AWBU01000006">
    <property type="protein sequence ID" value="EQX31884.1"/>
    <property type="molecule type" value="Genomic_DNA"/>
</dbReference>
<gene>
    <name evidence="1" type="ORF">G925_00562</name>
</gene>
<dbReference type="AlphaFoldDB" id="A0A0E2LN18"/>
<protein>
    <submittedName>
        <fullName evidence="1">Uncharacterized protein</fullName>
    </submittedName>
</protein>
<organism evidence="1 2">
    <name type="scientific">Escherichia coli (strain UMEA 3162-1)</name>
    <dbReference type="NCBI Taxonomy" id="1281200"/>
    <lineage>
        <taxon>Bacteria</taxon>
        <taxon>Pseudomonadati</taxon>
        <taxon>Pseudomonadota</taxon>
        <taxon>Gammaproteobacteria</taxon>
        <taxon>Enterobacterales</taxon>
        <taxon>Enterobacteriaceae</taxon>
        <taxon>Escherichia</taxon>
    </lineage>
</organism>
<evidence type="ECO:0000313" key="2">
    <source>
        <dbReference type="Proteomes" id="UP000016035"/>
    </source>
</evidence>
<reference evidence="2" key="1">
    <citation type="submission" date="2013-07" db="EMBL/GenBank/DDBJ databases">
        <title>The genome sequence of Escherichia coli UMEA 3162-1.</title>
        <authorList>
            <consortium name="The Broad Institute Genome Sequencing Platform"/>
            <consortium name="The Broad Institute Genome Sequencing Center for Infectious Disease"/>
            <person name="Feldgarden M."/>
            <person name="Frimodt-Moller N."/>
            <person name="Leihof R.F."/>
            <person name="Rasmussen L."/>
            <person name="Young S.K."/>
            <person name="Zeng Q."/>
            <person name="Gargeya S."/>
            <person name="Abouelleil A."/>
            <person name="Alvarado L."/>
            <person name="Berlin A.M."/>
            <person name="Chapman S.B."/>
            <person name="Gainer-Dewar J."/>
            <person name="Goldberg J."/>
            <person name="Gnerre S."/>
            <person name="Griggs A."/>
            <person name="Gujja S."/>
            <person name="Hansen M."/>
            <person name="Howarth C."/>
            <person name="Imamovic A."/>
            <person name="Larimer J."/>
            <person name="McCowan C."/>
            <person name="Murphy C."/>
            <person name="Pearson M."/>
            <person name="Poon T."/>
            <person name="Priest M."/>
            <person name="Roberts A."/>
            <person name="Saif S."/>
            <person name="Shea T."/>
            <person name="Sykes S."/>
            <person name="Wortman J."/>
            <person name="Nusbaum C."/>
            <person name="Birren B."/>
        </authorList>
    </citation>
    <scope>NUCLEOTIDE SEQUENCE [LARGE SCALE GENOMIC DNA]</scope>
    <source>
        <strain evidence="2">UMEA 3162-1</strain>
    </source>
</reference>
<name>A0A0E2LN18_ECOU3</name>
<feature type="non-terminal residue" evidence="1">
    <location>
        <position position="24"/>
    </location>
</feature>
<dbReference type="Proteomes" id="UP000016035">
    <property type="component" value="Unassembled WGS sequence"/>
</dbReference>
<evidence type="ECO:0000313" key="1">
    <source>
        <dbReference type="EMBL" id="EQX31884.1"/>
    </source>
</evidence>
<sequence>MRAKLLGIVLTTPIAISSFASTET</sequence>
<comment type="caution">
    <text evidence="1">The sequence shown here is derived from an EMBL/GenBank/DDBJ whole genome shotgun (WGS) entry which is preliminary data.</text>
</comment>
<dbReference type="HOGENOM" id="CLU_221430_0_0_6"/>
<accession>A0A0E2LN18</accession>